<protein>
    <submittedName>
        <fullName evidence="1">Uncharacterized protein</fullName>
    </submittedName>
</protein>
<keyword evidence="2" id="KW-1185">Reference proteome</keyword>
<proteinExistence type="predicted"/>
<evidence type="ECO:0000313" key="2">
    <source>
        <dbReference type="Proteomes" id="UP000887116"/>
    </source>
</evidence>
<dbReference type="Proteomes" id="UP000887116">
    <property type="component" value="Unassembled WGS sequence"/>
</dbReference>
<reference evidence="1" key="1">
    <citation type="submission" date="2020-07" db="EMBL/GenBank/DDBJ databases">
        <title>Multicomponent nature underlies the extraordinary mechanical properties of spider dragline silk.</title>
        <authorList>
            <person name="Kono N."/>
            <person name="Nakamura H."/>
            <person name="Mori M."/>
            <person name="Yoshida Y."/>
            <person name="Ohtoshi R."/>
            <person name="Malay A.D."/>
            <person name="Moran D.A.P."/>
            <person name="Tomita M."/>
            <person name="Numata K."/>
            <person name="Arakawa K."/>
        </authorList>
    </citation>
    <scope>NUCLEOTIDE SEQUENCE</scope>
</reference>
<accession>A0A8X6KTY2</accession>
<name>A0A8X6KTY2_TRICU</name>
<evidence type="ECO:0000313" key="1">
    <source>
        <dbReference type="EMBL" id="GFQ86480.1"/>
    </source>
</evidence>
<dbReference type="EMBL" id="BMAO01013122">
    <property type="protein sequence ID" value="GFQ86480.1"/>
    <property type="molecule type" value="Genomic_DNA"/>
</dbReference>
<gene>
    <name evidence="1" type="ORF">TNCT_689311</name>
</gene>
<organism evidence="1 2">
    <name type="scientific">Trichonephila clavata</name>
    <name type="common">Joro spider</name>
    <name type="synonym">Nephila clavata</name>
    <dbReference type="NCBI Taxonomy" id="2740835"/>
    <lineage>
        <taxon>Eukaryota</taxon>
        <taxon>Metazoa</taxon>
        <taxon>Ecdysozoa</taxon>
        <taxon>Arthropoda</taxon>
        <taxon>Chelicerata</taxon>
        <taxon>Arachnida</taxon>
        <taxon>Araneae</taxon>
        <taxon>Araneomorphae</taxon>
        <taxon>Entelegynae</taxon>
        <taxon>Araneoidea</taxon>
        <taxon>Nephilidae</taxon>
        <taxon>Trichonephila</taxon>
    </lineage>
</organism>
<sequence length="185" mass="21758">MPRSSFLSTYREKNGDSTRRVIYKSKKRILISKISEHVHVTHFDYITIHLIILRQQLRVRNTSFPKMVPVLEFFPLVDQKQRSVLPSLGNRLWLYHSFFLSLYMSVKQWCFTSGRCCSTYDWGLISTIFLTLNGLLKYFDETVFRLTTRYQEGKKAVADFFSSGGTAELIKRKGRKSRLITRAQK</sequence>
<dbReference type="AlphaFoldDB" id="A0A8X6KTY2"/>
<comment type="caution">
    <text evidence="1">The sequence shown here is derived from an EMBL/GenBank/DDBJ whole genome shotgun (WGS) entry which is preliminary data.</text>
</comment>